<proteinExistence type="predicted"/>
<name>A0A815UTT7_9BILA</name>
<reference evidence="1" key="1">
    <citation type="submission" date="2021-02" db="EMBL/GenBank/DDBJ databases">
        <authorList>
            <person name="Nowell W R."/>
        </authorList>
    </citation>
    <scope>NUCLEOTIDE SEQUENCE</scope>
</reference>
<comment type="caution">
    <text evidence="1">The sequence shown here is derived from an EMBL/GenBank/DDBJ whole genome shotgun (WGS) entry which is preliminary data.</text>
</comment>
<evidence type="ECO:0000313" key="2">
    <source>
        <dbReference type="EMBL" id="CAF4047391.1"/>
    </source>
</evidence>
<dbReference type="EMBL" id="CAJNON010003078">
    <property type="protein sequence ID" value="CAF1520730.1"/>
    <property type="molecule type" value="Genomic_DNA"/>
</dbReference>
<organism evidence="1 3">
    <name type="scientific">Adineta steineri</name>
    <dbReference type="NCBI Taxonomy" id="433720"/>
    <lineage>
        <taxon>Eukaryota</taxon>
        <taxon>Metazoa</taxon>
        <taxon>Spiralia</taxon>
        <taxon>Gnathifera</taxon>
        <taxon>Rotifera</taxon>
        <taxon>Eurotatoria</taxon>
        <taxon>Bdelloidea</taxon>
        <taxon>Adinetida</taxon>
        <taxon>Adinetidae</taxon>
        <taxon>Adineta</taxon>
    </lineage>
</organism>
<dbReference type="InterPro" id="IPR024755">
    <property type="entry name" value="cpYpsA"/>
</dbReference>
<dbReference type="EMBL" id="CAJOAY010003937">
    <property type="protein sequence ID" value="CAF4047391.1"/>
    <property type="molecule type" value="Genomic_DNA"/>
</dbReference>
<evidence type="ECO:0000313" key="1">
    <source>
        <dbReference type="EMBL" id="CAF1520730.1"/>
    </source>
</evidence>
<dbReference type="Pfam" id="PF12694">
    <property type="entry name" value="cpYpsA"/>
    <property type="match status" value="1"/>
</dbReference>
<sequence length="161" mass="17881">MLKKIVSGGQTGVDRSALDAAIQVNYEYGGWCPRGRRAEDGIIDSIKYANLQETSTDHYPQRTEFNVRDSDGTLIILLDSENTMGRGTKLTVSIAKKRGKPLLIVCLNEEDNSINQAKVIEWLSTNKIEILNVAGPRESTTPGVYKQAEPFLKNLLEKIKS</sequence>
<dbReference type="Proteomes" id="UP000663881">
    <property type="component" value="Unassembled WGS sequence"/>
</dbReference>
<dbReference type="SUPFAM" id="SSF102405">
    <property type="entry name" value="MCP/YpsA-like"/>
    <property type="match status" value="1"/>
</dbReference>
<dbReference type="Proteomes" id="UP000663891">
    <property type="component" value="Unassembled WGS sequence"/>
</dbReference>
<protein>
    <recommendedName>
        <fullName evidence="4">Molybdenum cofactor carrier</fullName>
    </recommendedName>
</protein>
<evidence type="ECO:0008006" key="4">
    <source>
        <dbReference type="Google" id="ProtNLM"/>
    </source>
</evidence>
<dbReference type="OrthoDB" id="2379830at2759"/>
<accession>A0A815UTT7</accession>
<dbReference type="AlphaFoldDB" id="A0A815UTT7"/>
<evidence type="ECO:0000313" key="3">
    <source>
        <dbReference type="Proteomes" id="UP000663891"/>
    </source>
</evidence>
<dbReference type="Gene3D" id="3.40.50.450">
    <property type="match status" value="1"/>
</dbReference>
<gene>
    <name evidence="2" type="ORF">OKA104_LOCUS32563</name>
    <name evidence="1" type="ORF">VCS650_LOCUS43264</name>
</gene>